<evidence type="ECO:0000256" key="3">
    <source>
        <dbReference type="RuleBase" id="RU000363"/>
    </source>
</evidence>
<reference evidence="4" key="1">
    <citation type="submission" date="2021-03" db="EMBL/GenBank/DDBJ databases">
        <authorList>
            <person name="Wang G."/>
        </authorList>
    </citation>
    <scope>NUCLEOTIDE SEQUENCE</scope>
    <source>
        <strain evidence="4">KCTC 12899</strain>
    </source>
</reference>
<accession>A0A8J7QAV0</accession>
<dbReference type="InterPro" id="IPR002347">
    <property type="entry name" value="SDR_fam"/>
</dbReference>
<evidence type="ECO:0000256" key="2">
    <source>
        <dbReference type="ARBA" id="ARBA00023002"/>
    </source>
</evidence>
<dbReference type="PANTHER" id="PTHR44169">
    <property type="entry name" value="NADPH-DEPENDENT 1-ACYLDIHYDROXYACETONE PHOSPHATE REDUCTASE"/>
    <property type="match status" value="1"/>
</dbReference>
<dbReference type="NCBIfam" id="NF004826">
    <property type="entry name" value="PRK06182.1"/>
    <property type="match status" value="1"/>
</dbReference>
<proteinExistence type="inferred from homology"/>
<dbReference type="CDD" id="cd05374">
    <property type="entry name" value="17beta-HSD-like_SDR_c"/>
    <property type="match status" value="1"/>
</dbReference>
<dbReference type="PANTHER" id="PTHR44169:SF6">
    <property type="entry name" value="NADPH-DEPENDENT 1-ACYLDIHYDROXYACETONE PHOSPHATE REDUCTASE"/>
    <property type="match status" value="1"/>
</dbReference>
<dbReference type="PRINTS" id="PR00081">
    <property type="entry name" value="GDHRDH"/>
</dbReference>
<keyword evidence="2" id="KW-0560">Oxidoreductase</keyword>
<name>A0A8J7QAV0_9BACT</name>
<dbReference type="EMBL" id="JAFREP010000018">
    <property type="protein sequence ID" value="MBO1320694.1"/>
    <property type="molecule type" value="Genomic_DNA"/>
</dbReference>
<keyword evidence="5" id="KW-1185">Reference proteome</keyword>
<dbReference type="RefSeq" id="WP_207860647.1">
    <property type="nucleotide sequence ID" value="NZ_JAFREP010000018.1"/>
</dbReference>
<protein>
    <submittedName>
        <fullName evidence="4">SDR family NAD(P)-dependent oxidoreductase</fullName>
    </submittedName>
</protein>
<comment type="caution">
    <text evidence="4">The sequence shown here is derived from an EMBL/GenBank/DDBJ whole genome shotgun (WGS) entry which is preliminary data.</text>
</comment>
<evidence type="ECO:0000313" key="4">
    <source>
        <dbReference type="EMBL" id="MBO1320694.1"/>
    </source>
</evidence>
<dbReference type="PRINTS" id="PR00080">
    <property type="entry name" value="SDRFAMILY"/>
</dbReference>
<organism evidence="4 5">
    <name type="scientific">Acanthopleuribacter pedis</name>
    <dbReference type="NCBI Taxonomy" id="442870"/>
    <lineage>
        <taxon>Bacteria</taxon>
        <taxon>Pseudomonadati</taxon>
        <taxon>Acidobacteriota</taxon>
        <taxon>Holophagae</taxon>
        <taxon>Acanthopleuribacterales</taxon>
        <taxon>Acanthopleuribacteraceae</taxon>
        <taxon>Acanthopleuribacter</taxon>
    </lineage>
</organism>
<dbReference type="GO" id="GO:0016491">
    <property type="term" value="F:oxidoreductase activity"/>
    <property type="evidence" value="ECO:0007669"/>
    <property type="project" value="UniProtKB-KW"/>
</dbReference>
<dbReference type="Proteomes" id="UP000664417">
    <property type="component" value="Unassembled WGS sequence"/>
</dbReference>
<evidence type="ECO:0000256" key="1">
    <source>
        <dbReference type="ARBA" id="ARBA00006484"/>
    </source>
</evidence>
<sequence>MVEQAGKKVVLVTGASAGIGQAIVLKMRSEGWIVYGAARRVNKMDELVAAGAKAVFIDVTDDASMAAAVETILAAEGRLDALVNNAGYGSYGALEDVPIDEARRQFEVNVFGLMRLTQLVLPAMRAAGSGTIMNISSMGGRIWMPIGGWYHATKHALEVLSDALRVEVQPFGVKVVVIQPGAIQSEWSDISADNLDTTTKNSVYRFLTEPMSRILRGYASAKPPGVIADTVAVALAAKNPRRRYRAPFDAKLYVRLHWLFPDWLWERVLRSSMGWTTKSVTGSGQV</sequence>
<gene>
    <name evidence="4" type="ORF">J3U88_19605</name>
</gene>
<evidence type="ECO:0000313" key="5">
    <source>
        <dbReference type="Proteomes" id="UP000664417"/>
    </source>
</evidence>
<dbReference type="Pfam" id="PF00106">
    <property type="entry name" value="adh_short"/>
    <property type="match status" value="1"/>
</dbReference>
<dbReference type="Gene3D" id="3.40.50.720">
    <property type="entry name" value="NAD(P)-binding Rossmann-like Domain"/>
    <property type="match status" value="1"/>
</dbReference>
<dbReference type="InterPro" id="IPR036291">
    <property type="entry name" value="NAD(P)-bd_dom_sf"/>
</dbReference>
<dbReference type="AlphaFoldDB" id="A0A8J7QAV0"/>
<dbReference type="SUPFAM" id="SSF51735">
    <property type="entry name" value="NAD(P)-binding Rossmann-fold domains"/>
    <property type="match status" value="1"/>
</dbReference>
<comment type="similarity">
    <text evidence="1 3">Belongs to the short-chain dehydrogenases/reductases (SDR) family.</text>
</comment>